<dbReference type="Pfam" id="PF07883">
    <property type="entry name" value="Cupin_2"/>
    <property type="match status" value="1"/>
</dbReference>
<dbReference type="CDD" id="cd00093">
    <property type="entry name" value="HTH_XRE"/>
    <property type="match status" value="1"/>
</dbReference>
<dbReference type="InterPro" id="IPR013096">
    <property type="entry name" value="Cupin_2"/>
</dbReference>
<organism evidence="2 3">
    <name type="scientific">Victivallis vadensis</name>
    <dbReference type="NCBI Taxonomy" id="172901"/>
    <lineage>
        <taxon>Bacteria</taxon>
        <taxon>Pseudomonadati</taxon>
        <taxon>Lentisphaerota</taxon>
        <taxon>Lentisphaeria</taxon>
        <taxon>Victivallales</taxon>
        <taxon>Victivallaceae</taxon>
        <taxon>Victivallis</taxon>
    </lineage>
</organism>
<dbReference type="InterPro" id="IPR014710">
    <property type="entry name" value="RmlC-like_jellyroll"/>
</dbReference>
<dbReference type="Gene3D" id="1.10.260.40">
    <property type="entry name" value="lambda repressor-like DNA-binding domains"/>
    <property type="match status" value="1"/>
</dbReference>
<dbReference type="CDD" id="cd02209">
    <property type="entry name" value="cupin_XRE_C"/>
    <property type="match status" value="1"/>
</dbReference>
<accession>A0A2U1AUA6</accession>
<dbReference type="InterPro" id="IPR001387">
    <property type="entry name" value="Cro/C1-type_HTH"/>
</dbReference>
<dbReference type="RefSeq" id="WP_116884439.1">
    <property type="nucleotide sequence ID" value="NZ_CABMMC010000035.1"/>
</dbReference>
<evidence type="ECO:0000313" key="2">
    <source>
        <dbReference type="EMBL" id="PVY40019.1"/>
    </source>
</evidence>
<protein>
    <submittedName>
        <fullName evidence="2">XRE family transcriptional regulator</fullName>
    </submittedName>
</protein>
<evidence type="ECO:0000256" key="1">
    <source>
        <dbReference type="ARBA" id="ARBA00023125"/>
    </source>
</evidence>
<dbReference type="SUPFAM" id="SSF47413">
    <property type="entry name" value="lambda repressor-like DNA-binding domains"/>
    <property type="match status" value="1"/>
</dbReference>
<dbReference type="GeneID" id="78295733"/>
<dbReference type="PROSITE" id="PS50943">
    <property type="entry name" value="HTH_CROC1"/>
    <property type="match status" value="1"/>
</dbReference>
<evidence type="ECO:0000313" key="3">
    <source>
        <dbReference type="Proteomes" id="UP000245959"/>
    </source>
</evidence>
<dbReference type="SUPFAM" id="SSF51182">
    <property type="entry name" value="RmlC-like cupins"/>
    <property type="match status" value="1"/>
</dbReference>
<sequence>MREQLIALGTRIKMARKERKMTLQTLADRTGLTAGLLSKIENFRTIPSLPVLVDIAAALETDLAEFFRDMTLGSKARWLLVRPEEQKTVEREEGRHLHYRMIFETSLSAVNMQMMYVTIPCGSGGEPVSTEGDELLYILDGRFRYRLGDEVVELTPGDALYFDGTLPHVPENDSGAPGTLIAFYFVRETENQR</sequence>
<dbReference type="PANTHER" id="PTHR46797:SF1">
    <property type="entry name" value="METHYLPHOSPHONATE SYNTHASE"/>
    <property type="match status" value="1"/>
</dbReference>
<keyword evidence="1" id="KW-0238">DNA-binding</keyword>
<name>A0A2U1AUA6_9BACT</name>
<dbReference type="Gene3D" id="2.60.120.10">
    <property type="entry name" value="Jelly Rolls"/>
    <property type="match status" value="1"/>
</dbReference>
<dbReference type="PANTHER" id="PTHR46797">
    <property type="entry name" value="HTH-TYPE TRANSCRIPTIONAL REGULATOR"/>
    <property type="match status" value="1"/>
</dbReference>
<dbReference type="Pfam" id="PF01381">
    <property type="entry name" value="HTH_3"/>
    <property type="match status" value="1"/>
</dbReference>
<dbReference type="GO" id="GO:0003677">
    <property type="term" value="F:DNA binding"/>
    <property type="evidence" value="ECO:0007669"/>
    <property type="project" value="UniProtKB-KW"/>
</dbReference>
<dbReference type="InterPro" id="IPR050807">
    <property type="entry name" value="TransReg_Diox_bact_type"/>
</dbReference>
<reference evidence="2 3" key="1">
    <citation type="submission" date="2018-04" db="EMBL/GenBank/DDBJ databases">
        <title>Genomic Encyclopedia of Type Strains, Phase IV (KMG-IV): sequencing the most valuable type-strain genomes for metagenomic binning, comparative biology and taxonomic classification.</title>
        <authorList>
            <person name="Goeker M."/>
        </authorList>
    </citation>
    <scope>NUCLEOTIDE SEQUENCE [LARGE SCALE GENOMIC DNA]</scope>
    <source>
        <strain evidence="2 3">DSM 14823</strain>
    </source>
</reference>
<gene>
    <name evidence="2" type="ORF">C8D82_11818</name>
</gene>
<dbReference type="InterPro" id="IPR011051">
    <property type="entry name" value="RmlC_Cupin_sf"/>
</dbReference>
<dbReference type="Proteomes" id="UP000245959">
    <property type="component" value="Unassembled WGS sequence"/>
</dbReference>
<dbReference type="OrthoDB" id="9805356at2"/>
<dbReference type="GO" id="GO:0005829">
    <property type="term" value="C:cytosol"/>
    <property type="evidence" value="ECO:0007669"/>
    <property type="project" value="TreeGrafter"/>
</dbReference>
<proteinExistence type="predicted"/>
<dbReference type="EMBL" id="QEKH01000018">
    <property type="protein sequence ID" value="PVY40019.1"/>
    <property type="molecule type" value="Genomic_DNA"/>
</dbReference>
<dbReference type="GO" id="GO:0003700">
    <property type="term" value="F:DNA-binding transcription factor activity"/>
    <property type="evidence" value="ECO:0007669"/>
    <property type="project" value="TreeGrafter"/>
</dbReference>
<dbReference type="AlphaFoldDB" id="A0A2U1AUA6"/>
<dbReference type="SMART" id="SM00530">
    <property type="entry name" value="HTH_XRE"/>
    <property type="match status" value="1"/>
</dbReference>
<comment type="caution">
    <text evidence="2">The sequence shown here is derived from an EMBL/GenBank/DDBJ whole genome shotgun (WGS) entry which is preliminary data.</text>
</comment>
<keyword evidence="3" id="KW-1185">Reference proteome</keyword>
<dbReference type="InterPro" id="IPR010982">
    <property type="entry name" value="Lambda_DNA-bd_dom_sf"/>
</dbReference>